<evidence type="ECO:0000313" key="3">
    <source>
        <dbReference type="Proteomes" id="UP000471298"/>
    </source>
</evidence>
<name>A0A6N7EWW3_9GAMM</name>
<gene>
    <name evidence="2" type="ORF">GCU85_06680</name>
</gene>
<keyword evidence="1" id="KW-1133">Transmembrane helix</keyword>
<organism evidence="2 3">
    <name type="scientific">Ostreibacterium oceani</name>
    <dbReference type="NCBI Taxonomy" id="2654998"/>
    <lineage>
        <taxon>Bacteria</taxon>
        <taxon>Pseudomonadati</taxon>
        <taxon>Pseudomonadota</taxon>
        <taxon>Gammaproteobacteria</taxon>
        <taxon>Cardiobacteriales</taxon>
        <taxon>Ostreibacteriaceae</taxon>
        <taxon>Ostreibacterium</taxon>
    </lineage>
</organism>
<dbReference type="Proteomes" id="UP000471298">
    <property type="component" value="Unassembled WGS sequence"/>
</dbReference>
<keyword evidence="1" id="KW-0472">Membrane</keyword>
<sequence length="368" mass="41547">MHPKQAKIYEFRCDQCGASVHYQAGKHALHCQSCGWHTPITHADHTTNAPLALREQSLDAAIANIQRQPLTAPNAKTAIDCTRCGASFIWQQNEIAGRCPYCKSPIAKMDITQQTLHIDGLIPFVVGQHDTDRLFAQWLKKRWFAPAALKGLTGHAKQFNGVYLPYWTFDTLANVQYHGERGKIIRETRKKANSQTEVYTRTIWRPVTGKLRCFFDDVLVYASKTFPKLIIRKLRPWHLAQVKPYTAAYLAGHQAEHYQLDIGTALSEAKVAIEQQIVQQIYRDIGGDRQRIQSKQIHYQQSTYKILLLPVWYSGFEYAGKNYVVVINGQTGKVSGTYPKSLPKIIAAVGLGAIGLSLAVYFISQYQA</sequence>
<dbReference type="AlphaFoldDB" id="A0A6N7EWW3"/>
<accession>A0A6N7EWW3</accession>
<reference evidence="2 3" key="1">
    <citation type="submission" date="2019-10" db="EMBL/GenBank/DDBJ databases">
        <title>Cardiobacteriales fam. a chemoheterotrophic member of the order Cardiobacteriales, and proposal of Cardiobacteriales fam. nov.</title>
        <authorList>
            <person name="Wang C."/>
        </authorList>
    </citation>
    <scope>NUCLEOTIDE SEQUENCE [LARGE SCALE GENOMIC DNA]</scope>
    <source>
        <strain evidence="2 3">ML27</strain>
    </source>
</reference>
<protein>
    <recommendedName>
        <fullName evidence="4">Primosomal protein N' (Replication factor Y)-superfamily II helicase</fullName>
    </recommendedName>
</protein>
<dbReference type="PANTHER" id="PTHR37826:SF3">
    <property type="entry name" value="J DOMAIN-CONTAINING PROTEIN"/>
    <property type="match status" value="1"/>
</dbReference>
<evidence type="ECO:0000256" key="1">
    <source>
        <dbReference type="SAM" id="Phobius"/>
    </source>
</evidence>
<evidence type="ECO:0008006" key="4">
    <source>
        <dbReference type="Google" id="ProtNLM"/>
    </source>
</evidence>
<dbReference type="RefSeq" id="WP_152810409.1">
    <property type="nucleotide sequence ID" value="NZ_WHNW01000007.1"/>
</dbReference>
<dbReference type="PANTHER" id="PTHR37826">
    <property type="entry name" value="FLOTILLIN BAND_7_5 DOMAIN PROTEIN"/>
    <property type="match status" value="1"/>
</dbReference>
<keyword evidence="3" id="KW-1185">Reference proteome</keyword>
<evidence type="ECO:0000313" key="2">
    <source>
        <dbReference type="EMBL" id="MPV86413.1"/>
    </source>
</evidence>
<comment type="caution">
    <text evidence="2">The sequence shown here is derived from an EMBL/GenBank/DDBJ whole genome shotgun (WGS) entry which is preliminary data.</text>
</comment>
<keyword evidence="1" id="KW-0812">Transmembrane</keyword>
<proteinExistence type="predicted"/>
<dbReference type="EMBL" id="WHNW01000007">
    <property type="protein sequence ID" value="MPV86413.1"/>
    <property type="molecule type" value="Genomic_DNA"/>
</dbReference>
<dbReference type="InParanoid" id="A0A6N7EWW3"/>
<feature type="transmembrane region" description="Helical" evidence="1">
    <location>
        <begin position="345"/>
        <end position="363"/>
    </location>
</feature>